<dbReference type="SUPFAM" id="SSF50729">
    <property type="entry name" value="PH domain-like"/>
    <property type="match status" value="1"/>
</dbReference>
<proteinExistence type="predicted"/>
<sequence length="1223" mass="134516">MSIVQPYQPPLLEVEDTLPELQPIFTFLNGHSKRLYTEGYFLKLNDLNPDGKPSHDRSWQECFAQLVGTVLSLWDAAELDAANPGKDVVPTFLNLTDASIKMIDTLPTRSADVPPLTNVLSISTAGRNRYLFHFNSHHSLTQWTAGIRLCMFEHSSLQEAYTGALIAGKGKTLNGINTIIEKTRFKYEDWARVRFGAGTPWRRCWAVITPPDEKQAKKQRALLKKAQKTGYLSIPILRGNIKFYEKKKSKKSQPIATIEDAFSAYAIYPQSKPLIDQSTLVKIEGKITIHSDPPTTSEGFVFVMPEVHPAVSGFEMMLRWLFPTFDTFALYGRPSRLVADVNDVRSLMFAMPKERQYGYLDVADIVSLIVSEGNTANSEAEWRLKLKKATAEKIRNGGARARPRTSLPNGRFPGITFDGDSTRSSSSLPIPISQIPPQHVPLNTPPLSSAAYHQRSTSESTGYMQYQNQQRDAPSLYSMAEDQHDSFEAGRGPTRSDSGSSNSSLFQGRPIDPSARRLQQQTGQPELSEVPPTPTMQHPPSSRPQQFPPQIASSTLDDMGDGMVAAFLKETGGSVPPPPAFPPPNGRSNSYSEKDGLMYPPPPPSGPPLHLLPSQNSQITAQSSLPYQSPIVPPPGFEMQNSQVLLSGPPPTQDSKVAYDEGYIRPPSTQYPPPQQSNASSSDGHRPRFSWQDTPGHTLIQPIKVVPYTLMEGLEPLPSPPIPAKIPLKSPNTPQVPNLQTANISRKPLPAKAGEGEDTPMSADSIGSLAGHLMNQEALDRIGRERYDIEDEDTLDRRRASRLLQMLSDDAADSGSEYGDNDDDDDEPDYASVHTTEIPPKRDAEKPRAGVMKVVGTTIDPEVVVGDVHYRKNAPVVKEPVADIPKFDFGMTINHGRSLSAETRINKGNDQDSGLAGTLIGADPRRQSQALGVDWSEHKRASSRSSAGSEKRESWSRLSPESGHERNGSHGSDSEESKRRSMIWQPGMVQVGGNSSGGKSPDRSAEQYVSDRAAAAQQQSRTRYMHQRRPSQVGTPPAGRNPSAEYLPQRPNSRGGNAAFVPNGLVSSGGDLSAHLSAREQEYVAKQTGSTLLHIDGKQRQPPHQAGLLGAIETREKEKQLMRDTWKQGSIGSATVQQAIAQRQQLQQQQRGPDAPRGKTPSPRLSSYGAYESPSYFPHLQQQGMQSGQQSQQTSQQQQYYSPQGYAQQQYGNVQGQQGYSRQ</sequence>
<evidence type="ECO:0000259" key="2">
    <source>
        <dbReference type="PROSITE" id="PS50003"/>
    </source>
</evidence>
<dbReference type="Proteomes" id="UP001447188">
    <property type="component" value="Unassembled WGS sequence"/>
</dbReference>
<organism evidence="3 4">
    <name type="scientific">Discina gigas</name>
    <dbReference type="NCBI Taxonomy" id="1032678"/>
    <lineage>
        <taxon>Eukaryota</taxon>
        <taxon>Fungi</taxon>
        <taxon>Dikarya</taxon>
        <taxon>Ascomycota</taxon>
        <taxon>Pezizomycotina</taxon>
        <taxon>Pezizomycetes</taxon>
        <taxon>Pezizales</taxon>
        <taxon>Discinaceae</taxon>
        <taxon>Discina</taxon>
    </lineage>
</organism>
<feature type="compositionally biased region" description="Polar residues" evidence="1">
    <location>
        <begin position="1127"/>
        <end position="1136"/>
    </location>
</feature>
<feature type="compositionally biased region" description="Basic and acidic residues" evidence="1">
    <location>
        <begin position="962"/>
        <end position="979"/>
    </location>
</feature>
<dbReference type="InterPro" id="IPR001849">
    <property type="entry name" value="PH_domain"/>
</dbReference>
<feature type="compositionally biased region" description="Polar residues" evidence="1">
    <location>
        <begin position="732"/>
        <end position="744"/>
    </location>
</feature>
<dbReference type="SMART" id="SM00233">
    <property type="entry name" value="PH"/>
    <property type="match status" value="1"/>
</dbReference>
<dbReference type="EMBL" id="JBBBZM010000009">
    <property type="protein sequence ID" value="KAL0639618.1"/>
    <property type="molecule type" value="Genomic_DNA"/>
</dbReference>
<dbReference type="InterPro" id="IPR011993">
    <property type="entry name" value="PH-like_dom_sf"/>
</dbReference>
<feature type="compositionally biased region" description="Acidic residues" evidence="1">
    <location>
        <begin position="819"/>
        <end position="829"/>
    </location>
</feature>
<evidence type="ECO:0000256" key="1">
    <source>
        <dbReference type="SAM" id="MobiDB-lite"/>
    </source>
</evidence>
<feature type="compositionally biased region" description="Polar residues" evidence="1">
    <location>
        <begin position="454"/>
        <end position="464"/>
    </location>
</feature>
<feature type="compositionally biased region" description="Polar residues" evidence="1">
    <location>
        <begin position="614"/>
        <end position="627"/>
    </location>
</feature>
<feature type="compositionally biased region" description="Low complexity" evidence="1">
    <location>
        <begin position="538"/>
        <end position="550"/>
    </location>
</feature>
<keyword evidence="4" id="KW-1185">Reference proteome</keyword>
<evidence type="ECO:0000313" key="3">
    <source>
        <dbReference type="EMBL" id="KAL0639618.1"/>
    </source>
</evidence>
<comment type="caution">
    <text evidence="3">The sequence shown here is derived from an EMBL/GenBank/DDBJ whole genome shotgun (WGS) entry which is preliminary data.</text>
</comment>
<feature type="region of interest" description="Disordered" evidence="1">
    <location>
        <begin position="1119"/>
        <end position="1223"/>
    </location>
</feature>
<dbReference type="InterPro" id="IPR058155">
    <property type="entry name" value="Skg3/CAF120-like_PH"/>
</dbReference>
<feature type="compositionally biased region" description="Polar residues" evidence="1">
    <location>
        <begin position="495"/>
        <end position="506"/>
    </location>
</feature>
<evidence type="ECO:0000313" key="4">
    <source>
        <dbReference type="Proteomes" id="UP001447188"/>
    </source>
</evidence>
<dbReference type="Pfam" id="PF25381">
    <property type="entry name" value="PH_26"/>
    <property type="match status" value="1"/>
</dbReference>
<feature type="compositionally biased region" description="Low complexity" evidence="1">
    <location>
        <begin position="1181"/>
        <end position="1223"/>
    </location>
</feature>
<protein>
    <recommendedName>
        <fullName evidence="2">PH domain-containing protein</fullName>
    </recommendedName>
</protein>
<dbReference type="Pfam" id="PF00169">
    <property type="entry name" value="PH"/>
    <property type="match status" value="1"/>
</dbReference>
<feature type="compositionally biased region" description="Low complexity" evidence="1">
    <location>
        <begin position="424"/>
        <end position="437"/>
    </location>
</feature>
<feature type="region of interest" description="Disordered" evidence="1">
    <location>
        <begin position="808"/>
        <end position="849"/>
    </location>
</feature>
<feature type="domain" description="PH" evidence="2">
    <location>
        <begin position="34"/>
        <end position="152"/>
    </location>
</feature>
<feature type="compositionally biased region" description="Low complexity" evidence="1">
    <location>
        <begin position="1137"/>
        <end position="1151"/>
    </location>
</feature>
<accession>A0ABR3GUT9</accession>
<name>A0ABR3GUT9_9PEZI</name>
<reference evidence="3 4" key="1">
    <citation type="submission" date="2024-02" db="EMBL/GenBank/DDBJ databases">
        <title>Discinaceae phylogenomics.</title>
        <authorList>
            <person name="Dirks A.C."/>
            <person name="James T.Y."/>
        </authorList>
    </citation>
    <scope>NUCLEOTIDE SEQUENCE [LARGE SCALE GENOMIC DNA]</scope>
    <source>
        <strain evidence="3 4">ACD0624</strain>
    </source>
</reference>
<feature type="region of interest" description="Disordered" evidence="1">
    <location>
        <begin position="483"/>
        <end position="697"/>
    </location>
</feature>
<dbReference type="PROSITE" id="PS50003">
    <property type="entry name" value="PH_DOMAIN"/>
    <property type="match status" value="1"/>
</dbReference>
<dbReference type="Gene3D" id="2.30.29.30">
    <property type="entry name" value="Pleckstrin-homology domain (PH domain)/Phosphotyrosine-binding domain (PTB)"/>
    <property type="match status" value="1"/>
</dbReference>
<gene>
    <name evidence="3" type="ORF">Q9L58_001183</name>
</gene>
<feature type="compositionally biased region" description="Pro residues" evidence="1">
    <location>
        <begin position="575"/>
        <end position="585"/>
    </location>
</feature>
<feature type="region of interest" description="Disordered" evidence="1">
    <location>
        <begin position="902"/>
        <end position="1062"/>
    </location>
</feature>
<feature type="compositionally biased region" description="Basic and acidic residues" evidence="1">
    <location>
        <begin position="839"/>
        <end position="848"/>
    </location>
</feature>
<feature type="region of interest" description="Disordered" evidence="1">
    <location>
        <begin position="721"/>
        <end position="765"/>
    </location>
</feature>
<feature type="region of interest" description="Disordered" evidence="1">
    <location>
        <begin position="395"/>
        <end position="464"/>
    </location>
</feature>